<dbReference type="EnsemblMetazoa" id="PPA31047.1">
    <property type="protein sequence ID" value="PPA31047.1"/>
    <property type="gene ID" value="WBGene00203912"/>
</dbReference>
<comment type="subcellular location">
    <subcellularLocation>
        <location evidence="1">Membrane</location>
        <topology evidence="1">Multi-pass membrane protein</topology>
    </subcellularLocation>
</comment>
<dbReference type="Proteomes" id="UP000005239">
    <property type="component" value="Unassembled WGS sequence"/>
</dbReference>
<dbReference type="PANTHER" id="PTHR12300:SF34">
    <property type="entry name" value="RECEPTOR EXPRESSION-ENHANCING PROTEIN"/>
    <property type="match status" value="1"/>
</dbReference>
<accession>A0A8R1UI46</accession>
<accession>A0A2A6CFW8</accession>
<protein>
    <recommendedName>
        <fullName evidence="1">Receptor expression-enhancing protein</fullName>
    </recommendedName>
</protein>
<keyword evidence="1" id="KW-0472">Membrane</keyword>
<evidence type="ECO:0000313" key="3">
    <source>
        <dbReference type="Proteomes" id="UP000005239"/>
    </source>
</evidence>
<comment type="similarity">
    <text evidence="1">Belongs to the DP1 family.</text>
</comment>
<sequence>MSGTPKSFGADWSSYKDSFFSAAESTANQFGRDQIGFIIAGVIALLLISGSSAQLVCALVGFAYPAYASVKTLRAPTQAGLTRWLIYWTVFACFCLIDHLTVVDYIMRKLPFLYLTKAAALVFLYHPQTRGAEYCFATYIVPAVTMADAWLIKQCTGAQQ</sequence>
<dbReference type="PANTHER" id="PTHR12300">
    <property type="entry name" value="HVA22-LIKE PROTEINS"/>
    <property type="match status" value="1"/>
</dbReference>
<organism evidence="2 3">
    <name type="scientific">Pristionchus pacificus</name>
    <name type="common">Parasitic nematode worm</name>
    <dbReference type="NCBI Taxonomy" id="54126"/>
    <lineage>
        <taxon>Eukaryota</taxon>
        <taxon>Metazoa</taxon>
        <taxon>Ecdysozoa</taxon>
        <taxon>Nematoda</taxon>
        <taxon>Chromadorea</taxon>
        <taxon>Rhabditida</taxon>
        <taxon>Rhabditina</taxon>
        <taxon>Diplogasteromorpha</taxon>
        <taxon>Diplogasteroidea</taxon>
        <taxon>Neodiplogasteridae</taxon>
        <taxon>Pristionchus</taxon>
    </lineage>
</organism>
<dbReference type="InterPro" id="IPR004345">
    <property type="entry name" value="TB2_DP1_HVA22"/>
</dbReference>
<keyword evidence="3" id="KW-1185">Reference proteome</keyword>
<dbReference type="GO" id="GO:0016020">
    <property type="term" value="C:membrane"/>
    <property type="evidence" value="ECO:0007669"/>
    <property type="project" value="UniProtKB-SubCell"/>
</dbReference>
<reference evidence="3" key="1">
    <citation type="journal article" date="2008" name="Nat. Genet.">
        <title>The Pristionchus pacificus genome provides a unique perspective on nematode lifestyle and parasitism.</title>
        <authorList>
            <person name="Dieterich C."/>
            <person name="Clifton S.W."/>
            <person name="Schuster L.N."/>
            <person name="Chinwalla A."/>
            <person name="Delehaunty K."/>
            <person name="Dinkelacker I."/>
            <person name="Fulton L."/>
            <person name="Fulton R."/>
            <person name="Godfrey J."/>
            <person name="Minx P."/>
            <person name="Mitreva M."/>
            <person name="Roeseler W."/>
            <person name="Tian H."/>
            <person name="Witte H."/>
            <person name="Yang S.P."/>
            <person name="Wilson R.K."/>
            <person name="Sommer R.J."/>
        </authorList>
    </citation>
    <scope>NUCLEOTIDE SEQUENCE [LARGE SCALE GENOMIC DNA]</scope>
    <source>
        <strain evidence="3">PS312</strain>
    </source>
</reference>
<keyword evidence="1" id="KW-1133">Transmembrane helix</keyword>
<keyword evidence="1" id="KW-0812">Transmembrane</keyword>
<proteinExistence type="inferred from homology"/>
<reference evidence="2" key="2">
    <citation type="submission" date="2022-06" db="UniProtKB">
        <authorList>
            <consortium name="EnsemblMetazoa"/>
        </authorList>
    </citation>
    <scope>IDENTIFICATION</scope>
    <source>
        <strain evidence="2">PS312</strain>
    </source>
</reference>
<feature type="transmembrane region" description="Helical" evidence="1">
    <location>
        <begin position="84"/>
        <end position="107"/>
    </location>
</feature>
<evidence type="ECO:0000256" key="1">
    <source>
        <dbReference type="RuleBase" id="RU362006"/>
    </source>
</evidence>
<dbReference type="Pfam" id="PF03134">
    <property type="entry name" value="TB2_DP1_HVA22"/>
    <property type="match status" value="1"/>
</dbReference>
<dbReference type="OrthoDB" id="5913021at2759"/>
<gene>
    <name evidence="2" type="primary">WBGene00203912</name>
</gene>
<evidence type="ECO:0000313" key="2">
    <source>
        <dbReference type="EnsemblMetazoa" id="PPA31047.1"/>
    </source>
</evidence>
<name>A0A2A6CFW8_PRIPA</name>
<dbReference type="AlphaFoldDB" id="A0A2A6CFW8"/>
<feature type="transmembrane region" description="Helical" evidence="1">
    <location>
        <begin position="35"/>
        <end position="64"/>
    </location>
</feature>